<dbReference type="Proteomes" id="UP000320813">
    <property type="component" value="Unassembled WGS sequence"/>
</dbReference>
<organism evidence="1 2">
    <name type="scientific">Candidatus Acidulodesulfobacterium ferriphilum</name>
    <dbReference type="NCBI Taxonomy" id="2597223"/>
    <lineage>
        <taxon>Bacteria</taxon>
        <taxon>Deltaproteobacteria</taxon>
        <taxon>Candidatus Acidulodesulfobacterales</taxon>
        <taxon>Candidatus Acidulodesulfobacterium</taxon>
    </lineage>
</organism>
<dbReference type="EMBL" id="SGBD01000001">
    <property type="protein sequence ID" value="RZD15453.1"/>
    <property type="molecule type" value="Genomic_DNA"/>
</dbReference>
<dbReference type="InterPro" id="IPR008719">
    <property type="entry name" value="N2O_reductase_NosL"/>
</dbReference>
<evidence type="ECO:0000313" key="2">
    <source>
        <dbReference type="Proteomes" id="UP000320813"/>
    </source>
</evidence>
<dbReference type="InterPro" id="IPR036390">
    <property type="entry name" value="WH_DNA-bd_sf"/>
</dbReference>
<protein>
    <submittedName>
        <fullName evidence="1">Uncharacterized protein</fullName>
    </submittedName>
</protein>
<dbReference type="SUPFAM" id="SSF160387">
    <property type="entry name" value="NosL/MerB-like"/>
    <property type="match status" value="1"/>
</dbReference>
<accession>A0A519BDW8</accession>
<gene>
    <name evidence="1" type="ORF">EVJ47_04050</name>
</gene>
<name>A0A519BDW8_9DELT</name>
<dbReference type="PANTHER" id="PTHR41247">
    <property type="entry name" value="HTH-TYPE TRANSCRIPTIONAL REPRESSOR YCNK"/>
    <property type="match status" value="1"/>
</dbReference>
<reference evidence="1 2" key="1">
    <citation type="submission" date="2019-01" db="EMBL/GenBank/DDBJ databases">
        <title>Insights into ecological role of a new deltaproteobacterial order Candidatus Sinidesulfobacterales (Sva0485) by metagenomics and metatranscriptomics.</title>
        <authorList>
            <person name="Tan S."/>
            <person name="Liu J."/>
            <person name="Fang Y."/>
            <person name="Hedlund B.P."/>
            <person name="Lian Z.H."/>
            <person name="Huang L.Y."/>
            <person name="Li J.T."/>
            <person name="Huang L.N."/>
            <person name="Li W.J."/>
            <person name="Jiang H.C."/>
            <person name="Dong H.L."/>
            <person name="Shu W.S."/>
        </authorList>
    </citation>
    <scope>NUCLEOTIDE SEQUENCE [LARGE SCALE GENOMIC DNA]</scope>
    <source>
        <strain evidence="1">AP3</strain>
    </source>
</reference>
<dbReference type="Pfam" id="PF05573">
    <property type="entry name" value="NosL"/>
    <property type="match status" value="1"/>
</dbReference>
<proteinExistence type="predicted"/>
<dbReference type="SUPFAM" id="SSF46785">
    <property type="entry name" value="Winged helix' DNA-binding domain"/>
    <property type="match status" value="1"/>
</dbReference>
<sequence>MYNYLMKRVIKNKEKSKKFDELTQKERVLELVKSGKSDNVADISSVLNISKMSVYRYIRALIDEGKISKTFNKLYPYAAQTQADKSPAIRKCVICLKHITDERLAVAVNQKNGQVHEFCCAHCAVLGVLHIIGDLNAVNSIMGRDFLYGNPLDLRNAFLLFKTDVIPCCSPPILVFARQDDAERFKKGFGGEIVSFDEIISHMKF</sequence>
<dbReference type="AlphaFoldDB" id="A0A519BDW8"/>
<evidence type="ECO:0000313" key="1">
    <source>
        <dbReference type="EMBL" id="RZD15453.1"/>
    </source>
</evidence>
<comment type="caution">
    <text evidence="1">The sequence shown here is derived from an EMBL/GenBank/DDBJ whole genome shotgun (WGS) entry which is preliminary data.</text>
</comment>
<dbReference type="PANTHER" id="PTHR41247:SF1">
    <property type="entry name" value="HTH-TYPE TRANSCRIPTIONAL REPRESSOR YCNK"/>
    <property type="match status" value="1"/>
</dbReference>